<feature type="domain" description="Solute-binding protein family 3/N-terminal" evidence="1">
    <location>
        <begin position="2"/>
        <end position="231"/>
    </location>
</feature>
<name>A0A931IXA9_9BURK</name>
<proteinExistence type="predicted"/>
<evidence type="ECO:0000259" key="1">
    <source>
        <dbReference type="SMART" id="SM00062"/>
    </source>
</evidence>
<dbReference type="EMBL" id="JAEDAL010000004">
    <property type="protein sequence ID" value="MBH9553271.1"/>
    <property type="molecule type" value="Genomic_DNA"/>
</dbReference>
<comment type="caution">
    <text evidence="2">The sequence shown here is derived from an EMBL/GenBank/DDBJ whole genome shotgun (WGS) entry which is preliminary data.</text>
</comment>
<dbReference type="RefSeq" id="WP_198100876.1">
    <property type="nucleotide sequence ID" value="NZ_JAEDAL010000004.1"/>
</dbReference>
<dbReference type="Gene3D" id="3.40.190.10">
    <property type="entry name" value="Periplasmic binding protein-like II"/>
    <property type="match status" value="2"/>
</dbReference>
<accession>A0A931IXA9</accession>
<sequence length="233" mass="25887">MTDVSHAPWRLADPDGRVRDRGLDFDLIRAVAARSGWTVRVETRPGKRCLAELEAGYVDATVGLSYTPERERFLRYPMAGTGVDAQLALRTDRYRLYRLPRTPVRWDGVRLELPAGSKVGVTIGHAVAAQLRQLKADVDERARTTEMALRMVAAGEIAAAAAHQGEADALIATRPDLKGLERLPVPLEQRAYFVVFSKKFAQAHEAALPTLWGHFREASKTAAYQRAVQELSR</sequence>
<gene>
    <name evidence="2" type="ORF">I7X43_10470</name>
</gene>
<evidence type="ECO:0000313" key="3">
    <source>
        <dbReference type="Proteomes" id="UP000620139"/>
    </source>
</evidence>
<dbReference type="Pfam" id="PF00497">
    <property type="entry name" value="SBP_bac_3"/>
    <property type="match status" value="1"/>
</dbReference>
<organism evidence="2 3">
    <name type="scientific">Inhella gelatinilytica</name>
    <dbReference type="NCBI Taxonomy" id="2795030"/>
    <lineage>
        <taxon>Bacteria</taxon>
        <taxon>Pseudomonadati</taxon>
        <taxon>Pseudomonadota</taxon>
        <taxon>Betaproteobacteria</taxon>
        <taxon>Burkholderiales</taxon>
        <taxon>Sphaerotilaceae</taxon>
        <taxon>Inhella</taxon>
    </lineage>
</organism>
<dbReference type="AlphaFoldDB" id="A0A931IXA9"/>
<dbReference type="SUPFAM" id="SSF53850">
    <property type="entry name" value="Periplasmic binding protein-like II"/>
    <property type="match status" value="1"/>
</dbReference>
<protein>
    <submittedName>
        <fullName evidence="2">Transporter substrate-binding domain-containing protein</fullName>
    </submittedName>
</protein>
<keyword evidence="3" id="KW-1185">Reference proteome</keyword>
<dbReference type="InterPro" id="IPR001638">
    <property type="entry name" value="Solute-binding_3/MltF_N"/>
</dbReference>
<evidence type="ECO:0000313" key="2">
    <source>
        <dbReference type="EMBL" id="MBH9553271.1"/>
    </source>
</evidence>
<dbReference type="SMART" id="SM00062">
    <property type="entry name" value="PBPb"/>
    <property type="match status" value="1"/>
</dbReference>
<reference evidence="2" key="1">
    <citation type="submission" date="2020-12" db="EMBL/GenBank/DDBJ databases">
        <title>The genome sequence of Inhella sp. 4Y17.</title>
        <authorList>
            <person name="Liu Y."/>
        </authorList>
    </citation>
    <scope>NUCLEOTIDE SEQUENCE</scope>
    <source>
        <strain evidence="2">4Y10</strain>
    </source>
</reference>
<dbReference type="Proteomes" id="UP000620139">
    <property type="component" value="Unassembled WGS sequence"/>
</dbReference>